<dbReference type="Proteomes" id="UP001221142">
    <property type="component" value="Unassembled WGS sequence"/>
</dbReference>
<dbReference type="AlphaFoldDB" id="A0AAD7FEW9"/>
<evidence type="ECO:0000313" key="3">
    <source>
        <dbReference type="Proteomes" id="UP001221142"/>
    </source>
</evidence>
<feature type="transmembrane region" description="Helical" evidence="1">
    <location>
        <begin position="100"/>
        <end position="121"/>
    </location>
</feature>
<gene>
    <name evidence="2" type="ORF">FB45DRAFT_1036028</name>
</gene>
<reference evidence="2" key="1">
    <citation type="submission" date="2023-03" db="EMBL/GenBank/DDBJ databases">
        <title>Massive genome expansion in bonnet fungi (Mycena s.s.) driven by repeated elements and novel gene families across ecological guilds.</title>
        <authorList>
            <consortium name="Lawrence Berkeley National Laboratory"/>
            <person name="Harder C.B."/>
            <person name="Miyauchi S."/>
            <person name="Viragh M."/>
            <person name="Kuo A."/>
            <person name="Thoen E."/>
            <person name="Andreopoulos B."/>
            <person name="Lu D."/>
            <person name="Skrede I."/>
            <person name="Drula E."/>
            <person name="Henrissat B."/>
            <person name="Morin E."/>
            <person name="Kohler A."/>
            <person name="Barry K."/>
            <person name="LaButti K."/>
            <person name="Morin E."/>
            <person name="Salamov A."/>
            <person name="Lipzen A."/>
            <person name="Mereny Z."/>
            <person name="Hegedus B."/>
            <person name="Baldrian P."/>
            <person name="Stursova M."/>
            <person name="Weitz H."/>
            <person name="Taylor A."/>
            <person name="Grigoriev I.V."/>
            <person name="Nagy L.G."/>
            <person name="Martin F."/>
            <person name="Kauserud H."/>
        </authorList>
    </citation>
    <scope>NUCLEOTIDE SEQUENCE</scope>
    <source>
        <strain evidence="2">9284</strain>
    </source>
</reference>
<feature type="transmembrane region" description="Helical" evidence="1">
    <location>
        <begin position="216"/>
        <end position="236"/>
    </location>
</feature>
<feature type="transmembrane region" description="Helical" evidence="1">
    <location>
        <begin position="133"/>
        <end position="154"/>
    </location>
</feature>
<sequence length="314" mass="35124">MSNSTDNGLAFVRIVYLQETFVQLWMNGIYTGLFFVTLYGMVFKRPIYRTTPGLFVALIMMYILSTVHVISDWILLKRGFIDNGETPDSTGTYLFEGAPLWLAMTSAVALTVNTMIADFVLIWRCWTMWNHNWVVVTLPILCTLAGTALGFADIHEQAQFIINPDADVTYFNFATPYFSLSLVTTCLATILIIYRIFMMSDSETRKARGYTRVIEIIVESAFLYSVTLIVFLPYLVESSIDDGYPQVVLAQMTGIAPTLIVARVTFGLARPDETWQGTMSSIRMRSMPSGSRVTNTVAFGGLSDGSHASKPESF</sequence>
<feature type="transmembrane region" description="Helical" evidence="1">
    <location>
        <begin position="20"/>
        <end position="42"/>
    </location>
</feature>
<dbReference type="EMBL" id="JARKIF010000026">
    <property type="protein sequence ID" value="KAJ7614563.1"/>
    <property type="molecule type" value="Genomic_DNA"/>
</dbReference>
<evidence type="ECO:0000256" key="1">
    <source>
        <dbReference type="SAM" id="Phobius"/>
    </source>
</evidence>
<name>A0AAD7FEW9_9AGAR</name>
<evidence type="ECO:0000313" key="2">
    <source>
        <dbReference type="EMBL" id="KAJ7614563.1"/>
    </source>
</evidence>
<protein>
    <submittedName>
        <fullName evidence="2">Uncharacterized protein</fullName>
    </submittedName>
</protein>
<comment type="caution">
    <text evidence="2">The sequence shown here is derived from an EMBL/GenBank/DDBJ whole genome shotgun (WGS) entry which is preliminary data.</text>
</comment>
<feature type="transmembrane region" description="Helical" evidence="1">
    <location>
        <begin position="174"/>
        <end position="196"/>
    </location>
</feature>
<proteinExistence type="predicted"/>
<organism evidence="2 3">
    <name type="scientific">Roridomyces roridus</name>
    <dbReference type="NCBI Taxonomy" id="1738132"/>
    <lineage>
        <taxon>Eukaryota</taxon>
        <taxon>Fungi</taxon>
        <taxon>Dikarya</taxon>
        <taxon>Basidiomycota</taxon>
        <taxon>Agaricomycotina</taxon>
        <taxon>Agaricomycetes</taxon>
        <taxon>Agaricomycetidae</taxon>
        <taxon>Agaricales</taxon>
        <taxon>Marasmiineae</taxon>
        <taxon>Mycenaceae</taxon>
        <taxon>Roridomyces</taxon>
    </lineage>
</organism>
<accession>A0AAD7FEW9</accession>
<keyword evidence="1" id="KW-1133">Transmembrane helix</keyword>
<feature type="transmembrane region" description="Helical" evidence="1">
    <location>
        <begin position="54"/>
        <end position="76"/>
    </location>
</feature>
<keyword evidence="3" id="KW-1185">Reference proteome</keyword>
<feature type="transmembrane region" description="Helical" evidence="1">
    <location>
        <begin position="248"/>
        <end position="269"/>
    </location>
</feature>
<keyword evidence="1" id="KW-0472">Membrane</keyword>
<keyword evidence="1" id="KW-0812">Transmembrane</keyword>